<evidence type="ECO:0000256" key="10">
    <source>
        <dbReference type="ARBA" id="ARBA00023027"/>
    </source>
</evidence>
<feature type="domain" description="FMN-binding" evidence="18">
    <location>
        <begin position="155"/>
        <end position="256"/>
    </location>
</feature>
<dbReference type="Proteomes" id="UP000219327">
    <property type="component" value="Unassembled WGS sequence"/>
</dbReference>
<dbReference type="GO" id="GO:0006814">
    <property type="term" value="P:sodium ion transport"/>
    <property type="evidence" value="ECO:0007669"/>
    <property type="project" value="UniProtKB-UniRule"/>
</dbReference>
<evidence type="ECO:0000313" key="20">
    <source>
        <dbReference type="Proteomes" id="UP000219327"/>
    </source>
</evidence>
<evidence type="ECO:0000256" key="7">
    <source>
        <dbReference type="ARBA" id="ARBA00022692"/>
    </source>
</evidence>
<evidence type="ECO:0000256" key="12">
    <source>
        <dbReference type="ARBA" id="ARBA00023065"/>
    </source>
</evidence>
<proteinExistence type="inferred from homology"/>
<protein>
    <recommendedName>
        <fullName evidence="16 17">Na(+)-translocating NADH-quinone reductase subunit C</fullName>
        <shortName evidence="16 17">Na(+)-NQR subunit C</shortName>
        <shortName evidence="16 17">Na(+)-translocating NQR subunit C</shortName>
        <ecNumber evidence="16 17">7.2.1.1</ecNumber>
    </recommendedName>
    <alternativeName>
        <fullName evidence="16 17">NQR complex subunit C</fullName>
    </alternativeName>
    <alternativeName>
        <fullName evidence="16 17">NQR-1 subunit C</fullName>
    </alternativeName>
</protein>
<keyword evidence="13 16" id="KW-0830">Ubiquinone</keyword>
<evidence type="ECO:0000256" key="1">
    <source>
        <dbReference type="ARBA" id="ARBA00022448"/>
    </source>
</evidence>
<comment type="subcellular location">
    <subcellularLocation>
        <location evidence="16">Cell membrane</location>
        <topology evidence="16">Single-pass membrane protein</topology>
    </subcellularLocation>
</comment>
<accession>A0A2A5WL89</accession>
<dbReference type="GO" id="GO:0005886">
    <property type="term" value="C:plasma membrane"/>
    <property type="evidence" value="ECO:0007669"/>
    <property type="project" value="UniProtKB-SubCell"/>
</dbReference>
<keyword evidence="3" id="KW-0997">Cell inner membrane</keyword>
<evidence type="ECO:0000259" key="18">
    <source>
        <dbReference type="SMART" id="SM00900"/>
    </source>
</evidence>
<evidence type="ECO:0000256" key="6">
    <source>
        <dbReference type="ARBA" id="ARBA00022643"/>
    </source>
</evidence>
<keyword evidence="1 16" id="KW-0813">Transport</keyword>
<dbReference type="AlphaFoldDB" id="A0A2A5WL89"/>
<keyword evidence="2 16" id="KW-1003">Cell membrane</keyword>
<keyword evidence="11 16" id="KW-0915">Sodium</keyword>
<keyword evidence="9 16" id="KW-1133">Transmembrane helix</keyword>
<dbReference type="HAMAP" id="MF_00427">
    <property type="entry name" value="NqrC"/>
    <property type="match status" value="1"/>
</dbReference>
<dbReference type="PANTHER" id="PTHR37838">
    <property type="entry name" value="NA(+)-TRANSLOCATING NADH-QUINONE REDUCTASE SUBUNIT C"/>
    <property type="match status" value="1"/>
</dbReference>
<evidence type="ECO:0000256" key="4">
    <source>
        <dbReference type="ARBA" id="ARBA00022553"/>
    </source>
</evidence>
<sequence>MAKNKDSMSNILVVALSVCFACSIVVSATAVLLKPQRIANKDADRNKNILQAAGLYKPGVTRGSDIDELFASFTLRMVDLQEKRVLDDAEVEQLGFDISRYDQRKASKNPDISKDLSTAEDIASISRRARYSVVYLLHDDAGQVDKVVVPVHGYGLWSIMYGFVSLQGDFNTVSGITFYEQGETAGLGGEVVNPVWRGSWVGKRIYGGDGDVALTVVKGRVDPTNTNAVHQIDGLSGATLTSRGVENLVGYWLGDEGFGPVLNQLQSGAI</sequence>
<evidence type="ECO:0000256" key="3">
    <source>
        <dbReference type="ARBA" id="ARBA00022519"/>
    </source>
</evidence>
<dbReference type="EMBL" id="NTKD01000050">
    <property type="protein sequence ID" value="PDH37305.1"/>
    <property type="molecule type" value="Genomic_DNA"/>
</dbReference>
<comment type="similarity">
    <text evidence="16 17">Belongs to the NqrC family.</text>
</comment>
<keyword evidence="4 16" id="KW-0597">Phosphoprotein</keyword>
<evidence type="ECO:0000256" key="16">
    <source>
        <dbReference type="HAMAP-Rule" id="MF_00427"/>
    </source>
</evidence>
<comment type="function">
    <text evidence="16">NQR complex catalyzes the reduction of ubiquinone-1 to ubiquinol by two successive reactions, coupled with the transport of Na(+) ions from the cytoplasm to the periplasm. NqrA to NqrE are probably involved in the second step, the conversion of ubisemiquinone to ubiquinol.</text>
</comment>
<feature type="modified residue" description="FMN phosphoryl threonine" evidence="16">
    <location>
        <position position="239"/>
    </location>
</feature>
<evidence type="ECO:0000256" key="11">
    <source>
        <dbReference type="ARBA" id="ARBA00023053"/>
    </source>
</evidence>
<evidence type="ECO:0000256" key="15">
    <source>
        <dbReference type="ARBA" id="ARBA00023201"/>
    </source>
</evidence>
<keyword evidence="14 16" id="KW-0472">Membrane</keyword>
<evidence type="ECO:0000256" key="9">
    <source>
        <dbReference type="ARBA" id="ARBA00022989"/>
    </source>
</evidence>
<comment type="cofactor">
    <cofactor evidence="16 17">
        <name>FMN</name>
        <dbReference type="ChEBI" id="CHEBI:58210"/>
    </cofactor>
</comment>
<evidence type="ECO:0000256" key="8">
    <source>
        <dbReference type="ARBA" id="ARBA00022967"/>
    </source>
</evidence>
<dbReference type="SMART" id="SM00900">
    <property type="entry name" value="FMN_bind"/>
    <property type="match status" value="1"/>
</dbReference>
<evidence type="ECO:0000256" key="13">
    <source>
        <dbReference type="ARBA" id="ARBA00023075"/>
    </source>
</evidence>
<keyword evidence="10 16" id="KW-0520">NAD</keyword>
<evidence type="ECO:0000256" key="14">
    <source>
        <dbReference type="ARBA" id="ARBA00023136"/>
    </source>
</evidence>
<comment type="subunit">
    <text evidence="16 17">Composed of six subunits; NqrA, NqrB, NqrC, NqrD, NqrE and NqrF.</text>
</comment>
<evidence type="ECO:0000256" key="2">
    <source>
        <dbReference type="ARBA" id="ARBA00022475"/>
    </source>
</evidence>
<evidence type="ECO:0000256" key="5">
    <source>
        <dbReference type="ARBA" id="ARBA00022630"/>
    </source>
</evidence>
<keyword evidence="7 16" id="KW-0812">Transmembrane</keyword>
<keyword evidence="15 16" id="KW-0739">Sodium transport</keyword>
<comment type="catalytic activity">
    <reaction evidence="16 17">
        <text>a ubiquinone + n Na(+)(in) + NADH + H(+) = a ubiquinol + n Na(+)(out) + NAD(+)</text>
        <dbReference type="Rhea" id="RHEA:47748"/>
        <dbReference type="Rhea" id="RHEA-COMP:9565"/>
        <dbReference type="Rhea" id="RHEA-COMP:9566"/>
        <dbReference type="ChEBI" id="CHEBI:15378"/>
        <dbReference type="ChEBI" id="CHEBI:16389"/>
        <dbReference type="ChEBI" id="CHEBI:17976"/>
        <dbReference type="ChEBI" id="CHEBI:29101"/>
        <dbReference type="ChEBI" id="CHEBI:57540"/>
        <dbReference type="ChEBI" id="CHEBI:57945"/>
        <dbReference type="EC" id="7.2.1.1"/>
    </reaction>
</comment>
<dbReference type="NCBIfam" id="NF003749">
    <property type="entry name" value="PRK05346.1-5"/>
    <property type="match status" value="1"/>
</dbReference>
<comment type="caution">
    <text evidence="19">The sequence shown here is derived from an EMBL/GenBank/DDBJ whole genome shotgun (WGS) entry which is preliminary data.</text>
</comment>
<dbReference type="InterPro" id="IPR007329">
    <property type="entry name" value="FMN-bd"/>
</dbReference>
<evidence type="ECO:0000256" key="17">
    <source>
        <dbReference type="PIRNR" id="PIRNR009437"/>
    </source>
</evidence>
<dbReference type="GO" id="GO:0010181">
    <property type="term" value="F:FMN binding"/>
    <property type="evidence" value="ECO:0007669"/>
    <property type="project" value="UniProtKB-UniRule"/>
</dbReference>
<dbReference type="GO" id="GO:0016655">
    <property type="term" value="F:oxidoreductase activity, acting on NAD(P)H, quinone or similar compound as acceptor"/>
    <property type="evidence" value="ECO:0007669"/>
    <property type="project" value="UniProtKB-UniRule"/>
</dbReference>
<comment type="caution">
    <text evidence="16">Lacks conserved residue(s) required for the propagation of feature annotation.</text>
</comment>
<keyword evidence="12 16" id="KW-0406">Ion transport</keyword>
<name>A0A2A5WL89_9GAMM</name>
<evidence type="ECO:0000313" key="19">
    <source>
        <dbReference type="EMBL" id="PDH37305.1"/>
    </source>
</evidence>
<dbReference type="Pfam" id="PF04205">
    <property type="entry name" value="FMN_bind"/>
    <property type="match status" value="1"/>
</dbReference>
<keyword evidence="8 16" id="KW-1278">Translocase</keyword>
<dbReference type="PANTHER" id="PTHR37838:SF1">
    <property type="entry name" value="NA(+)-TRANSLOCATING NADH-QUINONE REDUCTASE SUBUNIT C"/>
    <property type="match status" value="1"/>
</dbReference>
<dbReference type="PIRSF" id="PIRSF009437">
    <property type="entry name" value="NQR-1_subunit_C"/>
    <property type="match status" value="1"/>
</dbReference>
<organism evidence="19 20">
    <name type="scientific">OM182 bacterium MED-G24</name>
    <dbReference type="NCBI Taxonomy" id="1986255"/>
    <lineage>
        <taxon>Bacteria</taxon>
        <taxon>Pseudomonadati</taxon>
        <taxon>Pseudomonadota</taxon>
        <taxon>Gammaproteobacteria</taxon>
        <taxon>OMG group</taxon>
        <taxon>OM182 clade</taxon>
    </lineage>
</organism>
<gene>
    <name evidence="16" type="primary">nqrC</name>
    <name evidence="19" type="ORF">CNE99_08295</name>
</gene>
<reference evidence="19 20" key="1">
    <citation type="submission" date="2017-08" db="EMBL/GenBank/DDBJ databases">
        <title>Fine stratification of microbial communities through a metagenomic profile of the photic zone.</title>
        <authorList>
            <person name="Haro-Moreno J.M."/>
            <person name="Lopez-Perez M."/>
            <person name="De La Torre J."/>
            <person name="Picazo A."/>
            <person name="Camacho A."/>
            <person name="Rodriguez-Valera F."/>
        </authorList>
    </citation>
    <scope>NUCLEOTIDE SEQUENCE [LARGE SCALE GENOMIC DNA]</scope>
    <source>
        <strain evidence="19">MED-G24</strain>
    </source>
</reference>
<dbReference type="EC" id="7.2.1.1" evidence="16 17"/>
<dbReference type="InterPro" id="IPR010204">
    <property type="entry name" value="NqrC"/>
</dbReference>
<keyword evidence="5 16" id="KW-0285">Flavoprotein</keyword>
<dbReference type="NCBIfam" id="TIGR01938">
    <property type="entry name" value="nqrC"/>
    <property type="match status" value="1"/>
</dbReference>
<keyword evidence="6 16" id="KW-0288">FMN</keyword>